<gene>
    <name evidence="1" type="ORF">BDY19DRAFT_909032</name>
</gene>
<proteinExistence type="predicted"/>
<reference evidence="1" key="1">
    <citation type="journal article" date="2021" name="Environ. Microbiol.">
        <title>Gene family expansions and transcriptome signatures uncover fungal adaptations to wood decay.</title>
        <authorList>
            <person name="Hage H."/>
            <person name="Miyauchi S."/>
            <person name="Viragh M."/>
            <person name="Drula E."/>
            <person name="Min B."/>
            <person name="Chaduli D."/>
            <person name="Navarro D."/>
            <person name="Favel A."/>
            <person name="Norest M."/>
            <person name="Lesage-Meessen L."/>
            <person name="Balint B."/>
            <person name="Merenyi Z."/>
            <person name="de Eugenio L."/>
            <person name="Morin E."/>
            <person name="Martinez A.T."/>
            <person name="Baldrian P."/>
            <person name="Stursova M."/>
            <person name="Martinez M.J."/>
            <person name="Novotny C."/>
            <person name="Magnuson J.K."/>
            <person name="Spatafora J.W."/>
            <person name="Maurice S."/>
            <person name="Pangilinan J."/>
            <person name="Andreopoulos W."/>
            <person name="LaButti K."/>
            <person name="Hundley H."/>
            <person name="Na H."/>
            <person name="Kuo A."/>
            <person name="Barry K."/>
            <person name="Lipzen A."/>
            <person name="Henrissat B."/>
            <person name="Riley R."/>
            <person name="Ahrendt S."/>
            <person name="Nagy L.G."/>
            <person name="Grigoriev I.V."/>
            <person name="Martin F."/>
            <person name="Rosso M.N."/>
        </authorList>
    </citation>
    <scope>NUCLEOTIDE SEQUENCE</scope>
    <source>
        <strain evidence="1">CBS 384.51</strain>
    </source>
</reference>
<protein>
    <submittedName>
        <fullName evidence="1">FAS1 domain-containing protein</fullName>
    </submittedName>
</protein>
<dbReference type="Proteomes" id="UP001055072">
    <property type="component" value="Unassembled WGS sequence"/>
</dbReference>
<evidence type="ECO:0000313" key="1">
    <source>
        <dbReference type="EMBL" id="KAI0085408.1"/>
    </source>
</evidence>
<dbReference type="EMBL" id="MU274931">
    <property type="protein sequence ID" value="KAI0085408.1"/>
    <property type="molecule type" value="Genomic_DNA"/>
</dbReference>
<evidence type="ECO:0000313" key="2">
    <source>
        <dbReference type="Proteomes" id="UP001055072"/>
    </source>
</evidence>
<name>A0ACB8TTM2_9APHY</name>
<accession>A0ACB8TTM2</accession>
<sequence length="706" mass="78696">MLTSSWLAVVCGCVAAVVANRDDGFRYAYQDAHQDRLEFAFDEPHRWGPPPRERPFPPSPPPEGHPPPHKRPPGAPHHPPKFPDKTIYEALRDDDRFSRVFKLIDFAEDVAAALNDPESNVTFFAVPDRALGPPHQRHEHKHVGDHRRSPFDEEGVESFFSNDVMKTTDKLELFAALESFVDNGVLATLDSDDDDDKDKERRKKILKKIVSAVLKYHTIGEQLHATDLARNTTFPSSLILGEGSLDGEELRLRIEQPKLIHPSLTLNFYARLIFADVETRNGIIHVLNHPLFPPPSTFQILFGFFDVFSTLSSAIQRVNLTDAVDWHWNWQSKTLDGSPAVTLFAPTNKAFHKLPTKLKLFLFSPFGERALKKILSYHVIPEYVFHSNWVHNASDSLLPENARTQATPSDDALLGAKHTYLEKVHDALLGNLGQLDDPINYPKPSRPETQGHIYPGIPYGPSCMSHLFNPGGPKCANGHRAPDSRRLAYPGAACHSLSPPPPPGRPFPVPDASRCGCSLPPPPPPPPFSGPGAEHHAFPPVPRCPCPPRFPPPPLFPAPSKDHFPWSPPHHPSTPHGPIFKPIFRVNATLPTLLGSNYSLNVHVAQFHSVFPHGYVTKVFVNGLPIVAADVPTRNGAIHVIDRLVKPIGHGKHKHGGDHDHDGRPPPPPEGPHTHEGPFDEFSDDEEVDHAWDDWEEWLPQWANEE</sequence>
<keyword evidence="2" id="KW-1185">Reference proteome</keyword>
<comment type="caution">
    <text evidence="1">The sequence shown here is derived from an EMBL/GenBank/DDBJ whole genome shotgun (WGS) entry which is preliminary data.</text>
</comment>
<organism evidence="1 2">
    <name type="scientific">Irpex rosettiformis</name>
    <dbReference type="NCBI Taxonomy" id="378272"/>
    <lineage>
        <taxon>Eukaryota</taxon>
        <taxon>Fungi</taxon>
        <taxon>Dikarya</taxon>
        <taxon>Basidiomycota</taxon>
        <taxon>Agaricomycotina</taxon>
        <taxon>Agaricomycetes</taxon>
        <taxon>Polyporales</taxon>
        <taxon>Irpicaceae</taxon>
        <taxon>Irpex</taxon>
    </lineage>
</organism>